<evidence type="ECO:0000313" key="1">
    <source>
        <dbReference type="EMBL" id="GIY50682.1"/>
    </source>
</evidence>
<dbReference type="AlphaFoldDB" id="A0AAV4TZH3"/>
<dbReference type="Proteomes" id="UP001054945">
    <property type="component" value="Unassembled WGS sequence"/>
</dbReference>
<dbReference type="EMBL" id="BPLR01012010">
    <property type="protein sequence ID" value="GIY50682.1"/>
    <property type="molecule type" value="Genomic_DNA"/>
</dbReference>
<keyword evidence="2" id="KW-1185">Reference proteome</keyword>
<proteinExistence type="predicted"/>
<name>A0AAV4TZH3_CAEEX</name>
<comment type="caution">
    <text evidence="1">The sequence shown here is derived from an EMBL/GenBank/DDBJ whole genome shotgun (WGS) entry which is preliminary data.</text>
</comment>
<accession>A0AAV4TZH3</accession>
<gene>
    <name evidence="1" type="ORF">CEXT_188161</name>
</gene>
<sequence length="147" mass="17129">MGVAQKLFLQGISIEDLNVDHDEISSSIENIPITKYDNTSNMKKSEKDDIQLEYQLTNKKYQTNEKHQMISTINNLKENEWIDSEINSNQNEIHPSNSFSEHFKITTSMGKQNYVKMPIKNVMQTRTEKYKIAGNSNEICKERLIKK</sequence>
<protein>
    <submittedName>
        <fullName evidence="1">Uncharacterized protein</fullName>
    </submittedName>
</protein>
<organism evidence="1 2">
    <name type="scientific">Caerostris extrusa</name>
    <name type="common">Bark spider</name>
    <name type="synonym">Caerostris bankana</name>
    <dbReference type="NCBI Taxonomy" id="172846"/>
    <lineage>
        <taxon>Eukaryota</taxon>
        <taxon>Metazoa</taxon>
        <taxon>Ecdysozoa</taxon>
        <taxon>Arthropoda</taxon>
        <taxon>Chelicerata</taxon>
        <taxon>Arachnida</taxon>
        <taxon>Araneae</taxon>
        <taxon>Araneomorphae</taxon>
        <taxon>Entelegynae</taxon>
        <taxon>Araneoidea</taxon>
        <taxon>Araneidae</taxon>
        <taxon>Caerostris</taxon>
    </lineage>
</organism>
<evidence type="ECO:0000313" key="2">
    <source>
        <dbReference type="Proteomes" id="UP001054945"/>
    </source>
</evidence>
<reference evidence="1 2" key="1">
    <citation type="submission" date="2021-06" db="EMBL/GenBank/DDBJ databases">
        <title>Caerostris extrusa draft genome.</title>
        <authorList>
            <person name="Kono N."/>
            <person name="Arakawa K."/>
        </authorList>
    </citation>
    <scope>NUCLEOTIDE SEQUENCE [LARGE SCALE GENOMIC DNA]</scope>
</reference>